<dbReference type="GO" id="GO:0017183">
    <property type="term" value="P:protein histidyl modification to diphthamide"/>
    <property type="evidence" value="ECO:0007669"/>
    <property type="project" value="TreeGrafter"/>
</dbReference>
<dbReference type="Proteomes" id="UP000533207">
    <property type="component" value="Unassembled WGS sequence"/>
</dbReference>
<dbReference type="Gene3D" id="3.40.50.620">
    <property type="entry name" value="HUPs"/>
    <property type="match status" value="1"/>
</dbReference>
<evidence type="ECO:0000313" key="3">
    <source>
        <dbReference type="Proteomes" id="UP000533207"/>
    </source>
</evidence>
<comment type="caution">
    <text evidence="2">The sequence shown here is derived from an EMBL/GenBank/DDBJ whole genome shotgun (WGS) entry which is preliminary data.</text>
</comment>
<proteinExistence type="predicted"/>
<dbReference type="Pfam" id="PF01902">
    <property type="entry name" value="Diphthami_syn_2"/>
    <property type="match status" value="1"/>
</dbReference>
<dbReference type="NCBIfam" id="TIGR00290">
    <property type="entry name" value="MJ0570_dom"/>
    <property type="match status" value="1"/>
</dbReference>
<dbReference type="GO" id="GO:0017178">
    <property type="term" value="F:diphthine-ammonia ligase activity"/>
    <property type="evidence" value="ECO:0007669"/>
    <property type="project" value="TreeGrafter"/>
</dbReference>
<dbReference type="EMBL" id="JACDUL010000006">
    <property type="protein sequence ID" value="MBA2862991.1"/>
    <property type="molecule type" value="Genomic_DNA"/>
</dbReference>
<dbReference type="PIRSF" id="PIRSF039123">
    <property type="entry name" value="Diphthamide_synthase"/>
    <property type="match status" value="1"/>
</dbReference>
<dbReference type="SUPFAM" id="SSF52402">
    <property type="entry name" value="Adenine nucleotide alpha hydrolases-like"/>
    <property type="match status" value="1"/>
</dbReference>
<gene>
    <name evidence="2" type="ORF">HNP90_001891</name>
</gene>
<dbReference type="InterPro" id="IPR030662">
    <property type="entry name" value="DPH6/MJ0570"/>
</dbReference>
<accession>A0A7J9PIP0</accession>
<name>A0A7J9PIP0_METMI</name>
<sequence>MEKIAFSSWSGGKDGCLALYRAENMGLQIPYLFTMIEECGERSRSHGLRKSLLKAQADAMGKTWEYKKATWDEYETEFLSYLHQKQGSGITHGIFGDIDLENHRKWVEGVCGTENIEALLPIWQEPRKDLIKEFLDAGFVARIIAIDTKRVPKRYLGMTFSETLIEEFETLGIDACGENGEFHTVVLDGPNFMYPLDIEFGKVFTVDSYLKLDIKIKKP</sequence>
<evidence type="ECO:0000313" key="2">
    <source>
        <dbReference type="EMBL" id="MBA2862991.1"/>
    </source>
</evidence>
<dbReference type="PANTHER" id="PTHR12196">
    <property type="entry name" value="DOMAIN OF UNKNOWN FUNCTION 71 DUF71 -CONTAINING PROTEIN"/>
    <property type="match status" value="1"/>
</dbReference>
<dbReference type="RefSeq" id="WP_012068285.1">
    <property type="nucleotide sequence ID" value="NZ_JACDUL010000006.1"/>
</dbReference>
<dbReference type="CDD" id="cd01994">
    <property type="entry name" value="AANH_PF0828-like"/>
    <property type="match status" value="1"/>
</dbReference>
<dbReference type="Gene3D" id="3.90.1490.10">
    <property type="entry name" value="putative n-type atp pyrophosphatase, domain 2"/>
    <property type="match status" value="1"/>
</dbReference>
<feature type="domain" description="Diphthamide synthase" evidence="1">
    <location>
        <begin position="8"/>
        <end position="215"/>
    </location>
</feature>
<dbReference type="AlphaFoldDB" id="A0A7J9PIP0"/>
<reference evidence="2 3" key="1">
    <citation type="submission" date="2020-07" db="EMBL/GenBank/DDBJ databases">
        <title>Genomic Encyclopedia of Type Strains, Phase IV (KMG-V): Genome sequencing to study the core and pangenomes of soil and plant-associated prokaryotes.</title>
        <authorList>
            <person name="Whitman W."/>
        </authorList>
    </citation>
    <scope>NUCLEOTIDE SEQUENCE [LARGE SCALE GENOMIC DNA]</scope>
    <source>
        <strain evidence="2 3">C8</strain>
    </source>
</reference>
<dbReference type="PANTHER" id="PTHR12196:SF2">
    <property type="entry name" value="DIPHTHINE--AMMONIA LIGASE"/>
    <property type="match status" value="1"/>
</dbReference>
<dbReference type="InterPro" id="IPR014729">
    <property type="entry name" value="Rossmann-like_a/b/a_fold"/>
</dbReference>
<evidence type="ECO:0000259" key="1">
    <source>
        <dbReference type="Pfam" id="PF01902"/>
    </source>
</evidence>
<protein>
    <submittedName>
        <fullName evidence="2">Uncharacterized protein (TIGR00290 family)</fullName>
    </submittedName>
</protein>
<organism evidence="2 3">
    <name type="scientific">Methanococcus maripaludis</name>
    <name type="common">Methanococcus deltae</name>
    <dbReference type="NCBI Taxonomy" id="39152"/>
    <lineage>
        <taxon>Archaea</taxon>
        <taxon>Methanobacteriati</taxon>
        <taxon>Methanobacteriota</taxon>
        <taxon>Methanomada group</taxon>
        <taxon>Methanococci</taxon>
        <taxon>Methanococcales</taxon>
        <taxon>Methanococcaceae</taxon>
        <taxon>Methanococcus</taxon>
    </lineage>
</organism>
<dbReference type="InterPro" id="IPR002761">
    <property type="entry name" value="Diphthami_syn_dom"/>
</dbReference>